<comment type="caution">
    <text evidence="3">The sequence shown here is derived from an EMBL/GenBank/DDBJ whole genome shotgun (WGS) entry which is preliminary data.</text>
</comment>
<keyword evidence="4" id="KW-1185">Reference proteome</keyword>
<organism evidence="3 4">
    <name type="scientific">Coniochaeta pulveracea</name>
    <dbReference type="NCBI Taxonomy" id="177199"/>
    <lineage>
        <taxon>Eukaryota</taxon>
        <taxon>Fungi</taxon>
        <taxon>Dikarya</taxon>
        <taxon>Ascomycota</taxon>
        <taxon>Pezizomycotina</taxon>
        <taxon>Sordariomycetes</taxon>
        <taxon>Sordariomycetidae</taxon>
        <taxon>Coniochaetales</taxon>
        <taxon>Coniochaetaceae</taxon>
        <taxon>Coniochaeta</taxon>
    </lineage>
</organism>
<evidence type="ECO:0000256" key="1">
    <source>
        <dbReference type="SAM" id="Coils"/>
    </source>
</evidence>
<feature type="region of interest" description="Disordered" evidence="2">
    <location>
        <begin position="333"/>
        <end position="399"/>
    </location>
</feature>
<dbReference type="EMBL" id="QVQW01000003">
    <property type="protein sequence ID" value="RKU48941.1"/>
    <property type="molecule type" value="Genomic_DNA"/>
</dbReference>
<feature type="compositionally biased region" description="Basic and acidic residues" evidence="2">
    <location>
        <begin position="333"/>
        <end position="362"/>
    </location>
</feature>
<feature type="coiled-coil region" evidence="1">
    <location>
        <begin position="57"/>
        <end position="84"/>
    </location>
</feature>
<feature type="coiled-coil region" evidence="1">
    <location>
        <begin position="216"/>
        <end position="243"/>
    </location>
</feature>
<proteinExistence type="predicted"/>
<evidence type="ECO:0000313" key="3">
    <source>
        <dbReference type="EMBL" id="RKU48941.1"/>
    </source>
</evidence>
<evidence type="ECO:0000313" key="4">
    <source>
        <dbReference type="Proteomes" id="UP000275385"/>
    </source>
</evidence>
<reference evidence="3 4" key="1">
    <citation type="submission" date="2018-08" db="EMBL/GenBank/DDBJ databases">
        <title>Draft genome of the lignicolous fungus Coniochaeta pulveracea.</title>
        <authorList>
            <person name="Borstlap C.J."/>
            <person name="De Witt R.N."/>
            <person name="Botha A."/>
            <person name="Volschenk H."/>
        </authorList>
    </citation>
    <scope>NUCLEOTIDE SEQUENCE [LARGE SCALE GENOMIC DNA]</scope>
    <source>
        <strain evidence="3 4">CAB683</strain>
    </source>
</reference>
<protein>
    <submittedName>
        <fullName evidence="3">Uncharacterized protein</fullName>
    </submittedName>
</protein>
<accession>A0A420YM64</accession>
<dbReference type="AlphaFoldDB" id="A0A420YM64"/>
<keyword evidence="1" id="KW-0175">Coiled coil</keyword>
<name>A0A420YM64_9PEZI</name>
<evidence type="ECO:0000256" key="2">
    <source>
        <dbReference type="SAM" id="MobiDB-lite"/>
    </source>
</evidence>
<sequence length="399" mass="45291">MSSFDKLMCGSSSTAVVTKDEADVIAWQLEVAERDVKSHTAAASRYASLLEYAHAMIDRQNTLLHEKQDRISALELELSKHRDVIDKGGAVEECQQVAVLPALGDTIKHVDQPVVSTSEKDIELEDLHRRLAVRRQRLAQGLKHLQFDQDKKTRVLHSLAVMEESQSLRETIVDLQAELSNRWYEAIDGFIHINRIRNHLKIKQYELNHLETLWGQNNIAKELEAVKTRLEAKKAELATVNEVLLRKQLHTSNHGYLQEILNQSAEAIHMLYQKWQDQIDLGSMHLQVRVYVLTEGVFQTDYDSALEEVKGGTGAETSQSCTAQLDRDGILGKAREEMRPGGNRRSEDRSRTRAEHREDKSYTEAPGCSDGTAEMCDVDPRDRSDDEWEVLDGHSEDSS</sequence>
<dbReference type="Proteomes" id="UP000275385">
    <property type="component" value="Unassembled WGS sequence"/>
</dbReference>
<gene>
    <name evidence="3" type="ORF">DL546_009282</name>
</gene>